<evidence type="ECO:0000313" key="1">
    <source>
        <dbReference type="EMBL" id="CAB4190253.1"/>
    </source>
</evidence>
<accession>A0A6J5R0S1</accession>
<sequence>MTTKPCPECEGQGQRNFERVCRASASNPYGDIESYMAECDNCSGTGEIDDDGEDEIDMCDRDEYSDWMYERAKDRRMEDEIEARARCR</sequence>
<gene>
    <name evidence="1" type="ORF">UFOVP1202_40</name>
</gene>
<dbReference type="EMBL" id="LR797147">
    <property type="protein sequence ID" value="CAB4190253.1"/>
    <property type="molecule type" value="Genomic_DNA"/>
</dbReference>
<protein>
    <submittedName>
        <fullName evidence="1">Uncharacterized protein</fullName>
    </submittedName>
</protein>
<proteinExistence type="predicted"/>
<organism evidence="1">
    <name type="scientific">uncultured Caudovirales phage</name>
    <dbReference type="NCBI Taxonomy" id="2100421"/>
    <lineage>
        <taxon>Viruses</taxon>
        <taxon>Duplodnaviria</taxon>
        <taxon>Heunggongvirae</taxon>
        <taxon>Uroviricota</taxon>
        <taxon>Caudoviricetes</taxon>
        <taxon>Peduoviridae</taxon>
        <taxon>Maltschvirus</taxon>
        <taxon>Maltschvirus maltsch</taxon>
    </lineage>
</organism>
<reference evidence="1" key="1">
    <citation type="submission" date="2020-05" db="EMBL/GenBank/DDBJ databases">
        <authorList>
            <person name="Chiriac C."/>
            <person name="Salcher M."/>
            <person name="Ghai R."/>
            <person name="Kavagutti S V."/>
        </authorList>
    </citation>
    <scope>NUCLEOTIDE SEQUENCE</scope>
</reference>
<name>A0A6J5R0S1_9CAUD</name>